<evidence type="ECO:0000313" key="2">
    <source>
        <dbReference type="EMBL" id="PLX19582.1"/>
    </source>
</evidence>
<organism evidence="2 3">
    <name type="scientific">Muiribacterium halophilum</name>
    <dbReference type="NCBI Taxonomy" id="2053465"/>
    <lineage>
        <taxon>Bacteria</taxon>
        <taxon>Candidatus Muiribacteriota</taxon>
        <taxon>Candidatus Muiribacteriia</taxon>
        <taxon>Candidatus Muiribacteriales</taxon>
        <taxon>Candidatus Muiribacteriaceae</taxon>
        <taxon>Candidatus Muiribacterium</taxon>
    </lineage>
</organism>
<reference evidence="2 3" key="1">
    <citation type="submission" date="2017-11" db="EMBL/GenBank/DDBJ databases">
        <title>Genome-resolved metagenomics identifies genetic mobility, metabolic interactions, and unexpected diversity in perchlorate-reducing communities.</title>
        <authorList>
            <person name="Barnum T.P."/>
            <person name="Figueroa I.A."/>
            <person name="Carlstrom C.I."/>
            <person name="Lucas L.N."/>
            <person name="Engelbrektson A.L."/>
            <person name="Coates J.D."/>
        </authorList>
    </citation>
    <scope>NUCLEOTIDE SEQUENCE [LARGE SCALE GENOMIC DNA]</scope>
    <source>
        <strain evidence="2">BM706</strain>
    </source>
</reference>
<dbReference type="Proteomes" id="UP000234857">
    <property type="component" value="Unassembled WGS sequence"/>
</dbReference>
<comment type="caution">
    <text evidence="2">The sequence shown here is derived from an EMBL/GenBank/DDBJ whole genome shotgun (WGS) entry which is preliminary data.</text>
</comment>
<protein>
    <submittedName>
        <fullName evidence="2">Uncharacterized protein</fullName>
    </submittedName>
</protein>
<proteinExistence type="predicted"/>
<keyword evidence="1" id="KW-1133">Transmembrane helix</keyword>
<feature type="transmembrane region" description="Helical" evidence="1">
    <location>
        <begin position="6"/>
        <end position="30"/>
    </location>
</feature>
<sequence length="134" mass="15777">MHKQNVDYYIMTTLIIFSSILLSSILFLFLKKNENNLINDQKELFSTEIVLTSVDDISLIITDEKIDKRITIKGYRNTMKQITTDGKTYYFEYSLTEDKSLLTYWVFVVKDKKQIFAEQLVAKLKDSWGNNLIQ</sequence>
<keyword evidence="1" id="KW-0812">Transmembrane</keyword>
<dbReference type="EMBL" id="PKTG01000025">
    <property type="protein sequence ID" value="PLX19582.1"/>
    <property type="molecule type" value="Genomic_DNA"/>
</dbReference>
<name>A0A2N5ZLU9_MUIH1</name>
<gene>
    <name evidence="2" type="ORF">C0601_01630</name>
</gene>
<accession>A0A2N5ZLU9</accession>
<keyword evidence="1" id="KW-0472">Membrane</keyword>
<evidence type="ECO:0000256" key="1">
    <source>
        <dbReference type="SAM" id="Phobius"/>
    </source>
</evidence>
<dbReference type="AlphaFoldDB" id="A0A2N5ZLU9"/>
<evidence type="ECO:0000313" key="3">
    <source>
        <dbReference type="Proteomes" id="UP000234857"/>
    </source>
</evidence>